<keyword evidence="11" id="KW-0119">Carbohydrate metabolism</keyword>
<evidence type="ECO:0000256" key="16">
    <source>
        <dbReference type="ARBA" id="ARBA00083231"/>
    </source>
</evidence>
<dbReference type="OrthoDB" id="416222at2759"/>
<dbReference type="InterPro" id="IPR036881">
    <property type="entry name" value="Glyco_hydro_3_C_sf"/>
</dbReference>
<comment type="similarity">
    <text evidence="4">Belongs to the glycosyl hydrolase 3 family.</text>
</comment>
<dbReference type="PRINTS" id="PR00133">
    <property type="entry name" value="GLHYDRLASE3"/>
</dbReference>
<keyword evidence="6" id="KW-0964">Secreted</keyword>
<evidence type="ECO:0000256" key="11">
    <source>
        <dbReference type="ARBA" id="ARBA00023277"/>
    </source>
</evidence>
<evidence type="ECO:0000256" key="1">
    <source>
        <dbReference type="ARBA" id="ARBA00000448"/>
    </source>
</evidence>
<comment type="catalytic activity">
    <reaction evidence="1">
        <text>Hydrolysis of terminal, non-reducing beta-D-glucosyl residues with release of beta-D-glucose.</text>
        <dbReference type="EC" id="3.2.1.21"/>
    </reaction>
</comment>
<evidence type="ECO:0000256" key="3">
    <source>
        <dbReference type="ARBA" id="ARBA00004987"/>
    </source>
</evidence>
<evidence type="ECO:0000256" key="15">
    <source>
        <dbReference type="ARBA" id="ARBA00078013"/>
    </source>
</evidence>
<dbReference type="GeneID" id="66065424"/>
<dbReference type="Gene3D" id="3.20.20.300">
    <property type="entry name" value="Glycoside hydrolase, family 3, N-terminal domain"/>
    <property type="match status" value="1"/>
</dbReference>
<keyword evidence="12" id="KW-0326">Glycosidase</keyword>
<evidence type="ECO:0000256" key="7">
    <source>
        <dbReference type="ARBA" id="ARBA00022729"/>
    </source>
</evidence>
<dbReference type="FunFam" id="2.60.40.10:FF:000757">
    <property type="entry name" value="Beta-glucosidase G"/>
    <property type="match status" value="1"/>
</dbReference>
<proteinExistence type="inferred from homology"/>
<protein>
    <recommendedName>
        <fullName evidence="14">Beta-glucosidase cel3A</fullName>
        <ecNumber evidence="5">3.2.1.21</ecNumber>
    </recommendedName>
    <alternativeName>
        <fullName evidence="15">Beta-D-glucoside glucohydrolase cel3A</fullName>
    </alternativeName>
    <alternativeName>
        <fullName evidence="17">Cellobiase cel3A</fullName>
    </alternativeName>
    <alternativeName>
        <fullName evidence="16">Gentiobiase cel3A</fullName>
    </alternativeName>
</protein>
<evidence type="ECO:0000256" key="8">
    <source>
        <dbReference type="ARBA" id="ARBA00022801"/>
    </source>
</evidence>
<evidence type="ECO:0000256" key="9">
    <source>
        <dbReference type="ARBA" id="ARBA00023001"/>
    </source>
</evidence>
<dbReference type="EMBL" id="CP072756">
    <property type="protein sequence ID" value="QUC20405.1"/>
    <property type="molecule type" value="Genomic_DNA"/>
</dbReference>
<evidence type="ECO:0000256" key="4">
    <source>
        <dbReference type="ARBA" id="ARBA00005336"/>
    </source>
</evidence>
<comment type="pathway">
    <text evidence="3">Glycan metabolism; cellulose degradation.</text>
</comment>
<keyword evidence="9" id="KW-0136">Cellulose degradation</keyword>
<reference evidence="20" key="1">
    <citation type="submission" date="2020-03" db="EMBL/GenBank/DDBJ databases">
        <title>A mixture of massive structural variations and highly conserved coding sequences in Ustilaginoidea virens genome.</title>
        <authorList>
            <person name="Zhang K."/>
            <person name="Zhao Z."/>
            <person name="Zhang Z."/>
            <person name="Li Y."/>
            <person name="Hsiang T."/>
            <person name="Sun W."/>
        </authorList>
    </citation>
    <scope>NUCLEOTIDE SEQUENCE</scope>
    <source>
        <strain evidence="20">UV-8b</strain>
    </source>
</reference>
<dbReference type="Proteomes" id="UP000027002">
    <property type="component" value="Chromosome 4"/>
</dbReference>
<feature type="chain" id="PRO_5033993313" description="Beta-glucosidase cel3A" evidence="18">
    <location>
        <begin position="33"/>
        <end position="817"/>
    </location>
</feature>
<keyword evidence="10" id="KW-0325">Glycoprotein</keyword>
<evidence type="ECO:0000256" key="6">
    <source>
        <dbReference type="ARBA" id="ARBA00022525"/>
    </source>
</evidence>
<dbReference type="SUPFAM" id="SSF52279">
    <property type="entry name" value="Beta-D-glucan exohydrolase, C-terminal domain"/>
    <property type="match status" value="1"/>
</dbReference>
<evidence type="ECO:0000256" key="10">
    <source>
        <dbReference type="ARBA" id="ARBA00023180"/>
    </source>
</evidence>
<evidence type="ECO:0000256" key="12">
    <source>
        <dbReference type="ARBA" id="ARBA00023295"/>
    </source>
</evidence>
<evidence type="ECO:0000256" key="14">
    <source>
        <dbReference type="ARBA" id="ARBA00070030"/>
    </source>
</evidence>
<dbReference type="FunFam" id="3.20.20.300:FF:000002">
    <property type="entry name" value="Probable beta-glucosidase"/>
    <property type="match status" value="1"/>
</dbReference>
<dbReference type="InterPro" id="IPR026891">
    <property type="entry name" value="Fn3-like"/>
</dbReference>
<dbReference type="SUPFAM" id="SSF51445">
    <property type="entry name" value="(Trans)glycosidases"/>
    <property type="match status" value="1"/>
</dbReference>
<dbReference type="PANTHER" id="PTHR42715:SF5">
    <property type="entry name" value="BETA-GLUCOSIDASE M-RELATED"/>
    <property type="match status" value="1"/>
</dbReference>
<dbReference type="KEGG" id="uvi:66065424"/>
<dbReference type="InterPro" id="IPR002772">
    <property type="entry name" value="Glyco_hydro_3_C"/>
</dbReference>
<comment type="subcellular location">
    <subcellularLocation>
        <location evidence="2">Secreted</location>
    </subcellularLocation>
</comment>
<organism evidence="20 21">
    <name type="scientific">Ustilaginoidea virens</name>
    <name type="common">Rice false smut fungus</name>
    <name type="synonym">Villosiclava virens</name>
    <dbReference type="NCBI Taxonomy" id="1159556"/>
    <lineage>
        <taxon>Eukaryota</taxon>
        <taxon>Fungi</taxon>
        <taxon>Dikarya</taxon>
        <taxon>Ascomycota</taxon>
        <taxon>Pezizomycotina</taxon>
        <taxon>Sordariomycetes</taxon>
        <taxon>Hypocreomycetidae</taxon>
        <taxon>Hypocreales</taxon>
        <taxon>Clavicipitaceae</taxon>
        <taxon>Ustilaginoidea</taxon>
    </lineage>
</organism>
<evidence type="ECO:0000256" key="13">
    <source>
        <dbReference type="ARBA" id="ARBA00023326"/>
    </source>
</evidence>
<accession>A0A8E5HRP1</accession>
<dbReference type="PANTHER" id="PTHR42715">
    <property type="entry name" value="BETA-GLUCOSIDASE"/>
    <property type="match status" value="1"/>
</dbReference>
<evidence type="ECO:0000256" key="18">
    <source>
        <dbReference type="SAM" id="SignalP"/>
    </source>
</evidence>
<dbReference type="EC" id="3.2.1.21" evidence="5"/>
<dbReference type="RefSeq" id="XP_042998078.1">
    <property type="nucleotide sequence ID" value="XM_043142144.1"/>
</dbReference>
<dbReference type="InterPro" id="IPR017853">
    <property type="entry name" value="GH"/>
</dbReference>
<dbReference type="Pfam" id="PF00933">
    <property type="entry name" value="Glyco_hydro_3"/>
    <property type="match status" value="1"/>
</dbReference>
<gene>
    <name evidence="20" type="ORF">UV8b_04646</name>
</gene>
<dbReference type="GO" id="GO:0005576">
    <property type="term" value="C:extracellular region"/>
    <property type="evidence" value="ECO:0007669"/>
    <property type="project" value="UniProtKB-SubCell"/>
</dbReference>
<keyword evidence="13" id="KW-0624">Polysaccharide degradation</keyword>
<dbReference type="InterPro" id="IPR036962">
    <property type="entry name" value="Glyco_hydro_3_N_sf"/>
</dbReference>
<dbReference type="GO" id="GO:0030245">
    <property type="term" value="P:cellulose catabolic process"/>
    <property type="evidence" value="ECO:0007669"/>
    <property type="project" value="UniProtKB-KW"/>
</dbReference>
<evidence type="ECO:0000256" key="2">
    <source>
        <dbReference type="ARBA" id="ARBA00004613"/>
    </source>
</evidence>
<feature type="signal peptide" evidence="18">
    <location>
        <begin position="1"/>
        <end position="32"/>
    </location>
</feature>
<keyword evidence="8" id="KW-0378">Hydrolase</keyword>
<feature type="domain" description="Fibronectin type III-like" evidence="19">
    <location>
        <begin position="736"/>
        <end position="806"/>
    </location>
</feature>
<dbReference type="Gene3D" id="3.40.50.1700">
    <property type="entry name" value="Glycoside hydrolase family 3 C-terminal domain"/>
    <property type="match status" value="1"/>
</dbReference>
<keyword evidence="7 18" id="KW-0732">Signal</keyword>
<dbReference type="SMART" id="SM01217">
    <property type="entry name" value="Fn3_like"/>
    <property type="match status" value="1"/>
</dbReference>
<name>A0A8E5HRP1_USTVR</name>
<keyword evidence="21" id="KW-1185">Reference proteome</keyword>
<dbReference type="AlphaFoldDB" id="A0A8E5HRP1"/>
<dbReference type="Pfam" id="PF01915">
    <property type="entry name" value="Glyco_hydro_3_C"/>
    <property type="match status" value="1"/>
</dbReference>
<evidence type="ECO:0000313" key="20">
    <source>
        <dbReference type="EMBL" id="QUC20405.1"/>
    </source>
</evidence>
<dbReference type="Gene3D" id="2.60.40.10">
    <property type="entry name" value="Immunoglobulins"/>
    <property type="match status" value="1"/>
</dbReference>
<dbReference type="GO" id="GO:0008422">
    <property type="term" value="F:beta-glucosidase activity"/>
    <property type="evidence" value="ECO:0007669"/>
    <property type="project" value="UniProtKB-EC"/>
</dbReference>
<dbReference type="Pfam" id="PF14310">
    <property type="entry name" value="Fn3-like"/>
    <property type="match status" value="1"/>
</dbReference>
<evidence type="ECO:0000313" key="21">
    <source>
        <dbReference type="Proteomes" id="UP000027002"/>
    </source>
</evidence>
<evidence type="ECO:0000259" key="19">
    <source>
        <dbReference type="SMART" id="SM01217"/>
    </source>
</evidence>
<dbReference type="InterPro" id="IPR050288">
    <property type="entry name" value="Cellulose_deg_GH3"/>
</dbReference>
<evidence type="ECO:0000256" key="17">
    <source>
        <dbReference type="ARBA" id="ARBA00083611"/>
    </source>
</evidence>
<sequence>MRLRSSPAMITTLQAVLRGLLGLAALQGSTRSLSMTAAAAADPSNDNITSDSYFYGQSPPVYPSPEMTGGGEWKAAYQKAKALVAQMSLEEKVNVTGGIRLDTSCSGNIAPNKRLNFPGMCVSDAGNGLRNTDFVNAYPAGIHVGTSWNKDLARRRGAAMGGEYRRKGVNILLGPVVGPAWRVVLGGRNWEGFSAEPYLSGSLVAQTIQGVQGEGVQTSLKHYIANEQESHRMPGGDAEAVSSNIDDKTLHEVYLWPFQDGVKAGTGNIMCSYQRINNSYGCANSKTLNGILKTELGFQGFVMSDWDAQHAGVATALAGLDMVMPRGDGYWGHHLVEAVRNGSVPESRVTDMATRILTAWYQFGQDTKFPKPGFGMPVDVRKPHELVEGRDPNDRPVLLQGAIEGHVLVKNTKDTLPLKSPRALSLFGYSARSADSLSPGPGDIYINLWRFGWTPLYLEQAVAGWLGSASGKVAAAAALNGTMNGGGGSGGVTPAVFVAPYDALSVRAAQDDTALYHDFGMPQPAVVATTDTCIVFGNAWASEGYDRPALSDNFTDTLVNTVADQCNKTVVVLHNAGPRIVDGFVDHPNVTAIIFAHLPGRDSGTSLVKLLYGEANPSGKLSYTLARKESDYGALLGPSKPEGRYQRFPQSDFAEGVYLDYKHFDKYNITPRYEFGFGLSYTTFDMSNLSVRRIADGNQGEWPLGEIIPGGQADLFDNIAVVTVDVRNTGAMAGAEVPQLYVGFPGGGNDSPAKQLRGFDKPSLQPGESRTVELPLTRRDLSIWDTTAQKWRMQRGQYDIYVGSSSRNLPLRDTLTL</sequence>
<evidence type="ECO:0000256" key="5">
    <source>
        <dbReference type="ARBA" id="ARBA00012744"/>
    </source>
</evidence>
<dbReference type="InterPro" id="IPR013783">
    <property type="entry name" value="Ig-like_fold"/>
</dbReference>
<dbReference type="InterPro" id="IPR001764">
    <property type="entry name" value="Glyco_hydro_3_N"/>
</dbReference>